<name>W9I3L7_FUSOX</name>
<dbReference type="HOGENOM" id="CLU_2794023_0_0_1"/>
<keyword evidence="1" id="KW-0812">Transmembrane</keyword>
<proteinExistence type="predicted"/>
<dbReference type="EMBL" id="JH717845">
    <property type="protein sequence ID" value="EWY87554.1"/>
    <property type="molecule type" value="Genomic_DNA"/>
</dbReference>
<organism evidence="2 3">
    <name type="scientific">Fusarium oxysporum NRRL 32931</name>
    <dbReference type="NCBI Taxonomy" id="660029"/>
    <lineage>
        <taxon>Eukaryota</taxon>
        <taxon>Fungi</taxon>
        <taxon>Dikarya</taxon>
        <taxon>Ascomycota</taxon>
        <taxon>Pezizomycotina</taxon>
        <taxon>Sordariomycetes</taxon>
        <taxon>Hypocreomycetidae</taxon>
        <taxon>Hypocreales</taxon>
        <taxon>Nectriaceae</taxon>
        <taxon>Fusarium</taxon>
        <taxon>Fusarium oxysporum species complex</taxon>
    </lineage>
</organism>
<accession>W9I3L7</accession>
<keyword evidence="1" id="KW-0472">Membrane</keyword>
<evidence type="ECO:0000313" key="2">
    <source>
        <dbReference type="EMBL" id="EWY87554.1"/>
    </source>
</evidence>
<sequence>MSFAIGYGVTPWVTGMGYQNAFLVAAFVAMAQFSLAFVFIKCGKQLRRHSTASYFKYLEQVKNDGLIH</sequence>
<evidence type="ECO:0000256" key="1">
    <source>
        <dbReference type="SAM" id="Phobius"/>
    </source>
</evidence>
<dbReference type="OrthoDB" id="5215911at2759"/>
<feature type="transmembrane region" description="Helical" evidence="1">
    <location>
        <begin position="20"/>
        <end position="40"/>
    </location>
</feature>
<dbReference type="AlphaFoldDB" id="W9I3L7"/>
<protein>
    <recommendedName>
        <fullName evidence="4">Major facilitator superfamily (MFS) profile domain-containing protein</fullName>
    </recommendedName>
</protein>
<dbReference type="Proteomes" id="UP000030753">
    <property type="component" value="Unassembled WGS sequence"/>
</dbReference>
<evidence type="ECO:0008006" key="4">
    <source>
        <dbReference type="Google" id="ProtNLM"/>
    </source>
</evidence>
<gene>
    <name evidence="2" type="ORF">FOYG_11744</name>
</gene>
<keyword evidence="1" id="KW-1133">Transmembrane helix</keyword>
<reference evidence="2 3" key="1">
    <citation type="submission" date="2011-06" db="EMBL/GenBank/DDBJ databases">
        <title>The Genome Sequence of Fusarium oxysporum FOSC 3-a.</title>
        <authorList>
            <consortium name="The Broad Institute Genome Sequencing Platform"/>
            <person name="Ma L.-J."/>
            <person name="Gale L.R."/>
            <person name="Schwartz D.C."/>
            <person name="Zhou S."/>
            <person name="Corby-Kistler H."/>
            <person name="Young S.K."/>
            <person name="Zeng Q."/>
            <person name="Gargeya S."/>
            <person name="Fitzgerald M."/>
            <person name="Haas B."/>
            <person name="Abouelleil A."/>
            <person name="Alvarado L."/>
            <person name="Arachchi H.M."/>
            <person name="Berlin A."/>
            <person name="Brown A."/>
            <person name="Chapman S.B."/>
            <person name="Chen Z."/>
            <person name="Dunbar C."/>
            <person name="Freedman E."/>
            <person name="Gearin G."/>
            <person name="Gellesch M."/>
            <person name="Goldberg J."/>
            <person name="Griggs A."/>
            <person name="Gujja S."/>
            <person name="Heiman D."/>
            <person name="Howarth C."/>
            <person name="Larson L."/>
            <person name="Lui A."/>
            <person name="MacDonald P.J.P."/>
            <person name="Mehta T."/>
            <person name="Montmayeur A."/>
            <person name="Murphy C."/>
            <person name="Neiman D."/>
            <person name="Pearson M."/>
            <person name="Priest M."/>
            <person name="Roberts A."/>
            <person name="Saif S."/>
            <person name="Shea T."/>
            <person name="Shenoy N."/>
            <person name="Sisk P."/>
            <person name="Stolte C."/>
            <person name="Sykes S."/>
            <person name="Wortman J."/>
            <person name="Nusbaum C."/>
            <person name="Birren B."/>
        </authorList>
    </citation>
    <scope>NUCLEOTIDE SEQUENCE [LARGE SCALE GENOMIC DNA]</scope>
    <source>
        <strain evidence="3">FOSC 3-a</strain>
    </source>
</reference>
<evidence type="ECO:0000313" key="3">
    <source>
        <dbReference type="Proteomes" id="UP000030753"/>
    </source>
</evidence>